<gene>
    <name evidence="1" type="ORF">FNV43_RR00047</name>
</gene>
<dbReference type="Proteomes" id="UP000796880">
    <property type="component" value="Unassembled WGS sequence"/>
</dbReference>
<protein>
    <submittedName>
        <fullName evidence="1">Uncharacterized protein</fullName>
    </submittedName>
</protein>
<name>A0A8K0MR23_9ROSA</name>
<dbReference type="SUPFAM" id="SSF52047">
    <property type="entry name" value="RNI-like"/>
    <property type="match status" value="1"/>
</dbReference>
<proteinExistence type="predicted"/>
<organism evidence="1 2">
    <name type="scientific">Rhamnella rubrinervis</name>
    <dbReference type="NCBI Taxonomy" id="2594499"/>
    <lineage>
        <taxon>Eukaryota</taxon>
        <taxon>Viridiplantae</taxon>
        <taxon>Streptophyta</taxon>
        <taxon>Embryophyta</taxon>
        <taxon>Tracheophyta</taxon>
        <taxon>Spermatophyta</taxon>
        <taxon>Magnoliopsida</taxon>
        <taxon>eudicotyledons</taxon>
        <taxon>Gunneridae</taxon>
        <taxon>Pentapetalae</taxon>
        <taxon>rosids</taxon>
        <taxon>fabids</taxon>
        <taxon>Rosales</taxon>
        <taxon>Rhamnaceae</taxon>
        <taxon>rhamnoid group</taxon>
        <taxon>Rhamneae</taxon>
        <taxon>Rhamnella</taxon>
    </lineage>
</organism>
<accession>A0A8K0MR23</accession>
<comment type="caution">
    <text evidence="1">The sequence shown here is derived from an EMBL/GenBank/DDBJ whole genome shotgun (WGS) entry which is preliminary data.</text>
</comment>
<evidence type="ECO:0000313" key="2">
    <source>
        <dbReference type="Proteomes" id="UP000796880"/>
    </source>
</evidence>
<keyword evidence="2" id="KW-1185">Reference proteome</keyword>
<dbReference type="AlphaFoldDB" id="A0A8K0MR23"/>
<evidence type="ECO:0000313" key="1">
    <source>
        <dbReference type="EMBL" id="KAF3455422.1"/>
    </source>
</evidence>
<reference evidence="1" key="1">
    <citation type="submission" date="2020-03" db="EMBL/GenBank/DDBJ databases">
        <title>A high-quality chromosome-level genome assembly of a woody plant with both climbing and erect habits, Rhamnella rubrinervis.</title>
        <authorList>
            <person name="Lu Z."/>
            <person name="Yang Y."/>
            <person name="Zhu X."/>
            <person name="Sun Y."/>
        </authorList>
    </citation>
    <scope>NUCLEOTIDE SEQUENCE</scope>
    <source>
        <strain evidence="1">BYM</strain>
        <tissue evidence="1">Leaf</tissue>
    </source>
</reference>
<dbReference type="EMBL" id="VOIH02000001">
    <property type="protein sequence ID" value="KAF3455422.1"/>
    <property type="molecule type" value="Genomic_DNA"/>
</dbReference>
<sequence>MRTDVYEVEDERHKAYVKLTINMLHCAEKVEEIVVKPAEGEETDEDRSLFPQLSCLTPTHQPKLTIFSQGKFTKSSVPPIRFGILWPKNIWEMEQLWQVYAYPMKLLPDFQSSAVEADHKLSNLLVSILECANSVKLPDRQLKSLQVLSANVIGSRFPNLTKLSLYFMKILRKLLKLRILKIKDFKNQVPGRLHVLNGSSNAESATFVIHGNCKLKTLPDKLWSLIGLEKVELSGWLLSLKELVFKSEFQSGQCTNYL</sequence>